<organism evidence="1 2">
    <name type="scientific">Acrasis kona</name>
    <dbReference type="NCBI Taxonomy" id="1008807"/>
    <lineage>
        <taxon>Eukaryota</taxon>
        <taxon>Discoba</taxon>
        <taxon>Heterolobosea</taxon>
        <taxon>Tetramitia</taxon>
        <taxon>Eutetramitia</taxon>
        <taxon>Acrasidae</taxon>
        <taxon>Acrasis</taxon>
    </lineage>
</organism>
<dbReference type="AlphaFoldDB" id="A0AAW2Z8S1"/>
<protein>
    <submittedName>
        <fullName evidence="1">Uncharacterized protein</fullName>
    </submittedName>
</protein>
<gene>
    <name evidence="1" type="ORF">AKO1_003176</name>
</gene>
<accession>A0AAW2Z8S1</accession>
<evidence type="ECO:0000313" key="1">
    <source>
        <dbReference type="EMBL" id="KAL0485607.1"/>
    </source>
</evidence>
<sequence length="133" mass="15517">MATPFKKTLRKIHKIARDLIKARPHSNNNEAKETVIIKEKKTENTIAQGQSNVLYEEPKPERKFTKSQKKILKHTNDILSTIPKLHYTENDGILEGPTYSWGEYSLSYRNNNFLRGVTNRTVRSNVQYKNKPF</sequence>
<keyword evidence="2" id="KW-1185">Reference proteome</keyword>
<comment type="caution">
    <text evidence="1">The sequence shown here is derived from an EMBL/GenBank/DDBJ whole genome shotgun (WGS) entry which is preliminary data.</text>
</comment>
<proteinExistence type="predicted"/>
<evidence type="ECO:0000313" key="2">
    <source>
        <dbReference type="Proteomes" id="UP001431209"/>
    </source>
</evidence>
<name>A0AAW2Z8S1_9EUKA</name>
<feature type="non-terminal residue" evidence="1">
    <location>
        <position position="133"/>
    </location>
</feature>
<reference evidence="1 2" key="1">
    <citation type="submission" date="2024-03" db="EMBL/GenBank/DDBJ databases">
        <title>The Acrasis kona genome and developmental transcriptomes reveal deep origins of eukaryotic multicellular pathways.</title>
        <authorList>
            <person name="Sheikh S."/>
            <person name="Fu C.-J."/>
            <person name="Brown M.W."/>
            <person name="Baldauf S.L."/>
        </authorList>
    </citation>
    <scope>NUCLEOTIDE SEQUENCE [LARGE SCALE GENOMIC DNA]</scope>
    <source>
        <strain evidence="1 2">ATCC MYA-3509</strain>
    </source>
</reference>
<dbReference type="Proteomes" id="UP001431209">
    <property type="component" value="Unassembled WGS sequence"/>
</dbReference>
<dbReference type="EMBL" id="JAOPGA020001154">
    <property type="protein sequence ID" value="KAL0485607.1"/>
    <property type="molecule type" value="Genomic_DNA"/>
</dbReference>